<dbReference type="SUPFAM" id="SSF46785">
    <property type="entry name" value="Winged helix' DNA-binding domain"/>
    <property type="match status" value="1"/>
</dbReference>
<proteinExistence type="predicted"/>
<dbReference type="Pfam" id="PF01047">
    <property type="entry name" value="MarR"/>
    <property type="match status" value="1"/>
</dbReference>
<dbReference type="InterPro" id="IPR036390">
    <property type="entry name" value="WH_DNA-bd_sf"/>
</dbReference>
<dbReference type="Gene3D" id="1.10.10.10">
    <property type="entry name" value="Winged helix-like DNA-binding domain superfamily/Winged helix DNA-binding domain"/>
    <property type="match status" value="1"/>
</dbReference>
<dbReference type="EMBL" id="PGGM01000012">
    <property type="protein sequence ID" value="PSH61473.1"/>
    <property type="molecule type" value="Genomic_DNA"/>
</dbReference>
<dbReference type="OrthoDB" id="2287011at2"/>
<dbReference type="PANTHER" id="PTHR33164:SF105">
    <property type="entry name" value="TRANSCRIPTIONAL REPRESSOR PROTEIN-RELATED"/>
    <property type="match status" value="1"/>
</dbReference>
<dbReference type="PRINTS" id="PR00598">
    <property type="entry name" value="HTHMARR"/>
</dbReference>
<dbReference type="Proteomes" id="UP000241764">
    <property type="component" value="Unassembled WGS sequence"/>
</dbReference>
<dbReference type="PANTHER" id="PTHR33164">
    <property type="entry name" value="TRANSCRIPTIONAL REGULATOR, MARR FAMILY"/>
    <property type="match status" value="1"/>
</dbReference>
<reference evidence="3" key="1">
    <citation type="submission" date="2017-11" db="EMBL/GenBank/DDBJ databases">
        <authorList>
            <person name="Kuznetsova I."/>
            <person name="Sazanova A."/>
            <person name="Chirak E."/>
            <person name="Safronova V."/>
            <person name="Willems A."/>
        </authorList>
    </citation>
    <scope>NUCLEOTIDE SEQUENCE [LARGE SCALE GENOMIC DNA]</scope>
    <source>
        <strain evidence="3">CCBAU 03422</strain>
    </source>
</reference>
<name>A0A2P7B4U4_9HYPH</name>
<accession>A0A2P7B4U4</accession>
<dbReference type="InterPro" id="IPR000835">
    <property type="entry name" value="HTH_MarR-typ"/>
</dbReference>
<sequence>MIKSSFMVACNSFATRQAARYITRLYERHLGTAHVTSTQFSILVLLSETPGMTMSELAEALVMERTSLVRAIKPMERDGWLKAERASQDTRKLVLSLTLQGQNKVREALPLWQKAQQAFEAQVGSERAAQWRHDFLELTRGT</sequence>
<keyword evidence="3" id="KW-1185">Reference proteome</keyword>
<organism evidence="2 3">
    <name type="scientific">Phyllobacterium sophorae</name>
    <dbReference type="NCBI Taxonomy" id="1520277"/>
    <lineage>
        <taxon>Bacteria</taxon>
        <taxon>Pseudomonadati</taxon>
        <taxon>Pseudomonadota</taxon>
        <taxon>Alphaproteobacteria</taxon>
        <taxon>Hyphomicrobiales</taxon>
        <taxon>Phyllobacteriaceae</taxon>
        <taxon>Phyllobacterium</taxon>
    </lineage>
</organism>
<gene>
    <name evidence="2" type="ORF">CU103_21815</name>
</gene>
<feature type="domain" description="HTH marR-type" evidence="1">
    <location>
        <begin position="1"/>
        <end position="140"/>
    </location>
</feature>
<dbReference type="AlphaFoldDB" id="A0A2P7B4U4"/>
<dbReference type="GO" id="GO:0006950">
    <property type="term" value="P:response to stress"/>
    <property type="evidence" value="ECO:0007669"/>
    <property type="project" value="TreeGrafter"/>
</dbReference>
<dbReference type="GO" id="GO:0003700">
    <property type="term" value="F:DNA-binding transcription factor activity"/>
    <property type="evidence" value="ECO:0007669"/>
    <property type="project" value="InterPro"/>
</dbReference>
<evidence type="ECO:0000259" key="1">
    <source>
        <dbReference type="PROSITE" id="PS50995"/>
    </source>
</evidence>
<dbReference type="InterPro" id="IPR036388">
    <property type="entry name" value="WH-like_DNA-bd_sf"/>
</dbReference>
<dbReference type="PROSITE" id="PS50995">
    <property type="entry name" value="HTH_MARR_2"/>
    <property type="match status" value="1"/>
</dbReference>
<protein>
    <submittedName>
        <fullName evidence="2">MarR family transcriptional regulator</fullName>
    </submittedName>
</protein>
<evidence type="ECO:0000313" key="3">
    <source>
        <dbReference type="Proteomes" id="UP000241764"/>
    </source>
</evidence>
<comment type="caution">
    <text evidence="2">The sequence shown here is derived from an EMBL/GenBank/DDBJ whole genome shotgun (WGS) entry which is preliminary data.</text>
</comment>
<evidence type="ECO:0000313" key="2">
    <source>
        <dbReference type="EMBL" id="PSH61473.1"/>
    </source>
</evidence>
<dbReference type="InterPro" id="IPR039422">
    <property type="entry name" value="MarR/SlyA-like"/>
</dbReference>
<dbReference type="SMART" id="SM00347">
    <property type="entry name" value="HTH_MARR"/>
    <property type="match status" value="1"/>
</dbReference>
<dbReference type="RefSeq" id="WP_106666149.1">
    <property type="nucleotide sequence ID" value="NZ_PGGM01000012.1"/>
</dbReference>